<keyword evidence="3" id="KW-1185">Reference proteome</keyword>
<proteinExistence type="predicted"/>
<dbReference type="PROSITE" id="PS51257">
    <property type="entry name" value="PROKAR_LIPOPROTEIN"/>
    <property type="match status" value="1"/>
</dbReference>
<name>A0ABT8VS18_9FLAO</name>
<evidence type="ECO:0000313" key="2">
    <source>
        <dbReference type="EMBL" id="MDO3694766.1"/>
    </source>
</evidence>
<evidence type="ECO:0000256" key="1">
    <source>
        <dbReference type="SAM" id="SignalP"/>
    </source>
</evidence>
<dbReference type="Proteomes" id="UP001168642">
    <property type="component" value="Unassembled WGS sequence"/>
</dbReference>
<sequence length="186" mass="20546">MKLKKLVIAMLVGLAFTSCQKDDPIIPNEEEVITTVIYTLTPEVAAEETVVLKYYSDGTNTNNGTYTQTGIIKKNTTYTGVLKVLNETTDPVDDITLEIKEEALDHQFFFTKPQGVNINYTDKDDNQHPIGLSTKFITDNDFNGGDLTITLRHQPNKSGANVPEGDITNAGGETDVEVVFNLNDEK</sequence>
<gene>
    <name evidence="2" type="ORF">QVZ41_07920</name>
</gene>
<keyword evidence="1" id="KW-0732">Signal</keyword>
<organism evidence="2 3">
    <name type="scientific">Wenyingzhuangia gilva</name>
    <dbReference type="NCBI Taxonomy" id="3057677"/>
    <lineage>
        <taxon>Bacteria</taxon>
        <taxon>Pseudomonadati</taxon>
        <taxon>Bacteroidota</taxon>
        <taxon>Flavobacteriia</taxon>
        <taxon>Flavobacteriales</taxon>
        <taxon>Flavobacteriaceae</taxon>
        <taxon>Wenyingzhuangia</taxon>
    </lineage>
</organism>
<dbReference type="EMBL" id="JAUMIT010000003">
    <property type="protein sequence ID" value="MDO3694766.1"/>
    <property type="molecule type" value="Genomic_DNA"/>
</dbReference>
<evidence type="ECO:0000313" key="3">
    <source>
        <dbReference type="Proteomes" id="UP001168642"/>
    </source>
</evidence>
<protein>
    <submittedName>
        <fullName evidence="2">Type 1 periplasmic binding fold superfamily protein</fullName>
    </submittedName>
</protein>
<comment type="caution">
    <text evidence="2">The sequence shown here is derived from an EMBL/GenBank/DDBJ whole genome shotgun (WGS) entry which is preliminary data.</text>
</comment>
<feature type="signal peptide" evidence="1">
    <location>
        <begin position="1"/>
        <end position="21"/>
    </location>
</feature>
<accession>A0ABT8VS18</accession>
<reference evidence="2" key="1">
    <citation type="submission" date="2023-07" db="EMBL/GenBank/DDBJ databases">
        <title>Wenyingzhuangia sp. chi5 genome sequencing and assembly.</title>
        <authorList>
            <person name="Park S."/>
        </authorList>
    </citation>
    <scope>NUCLEOTIDE SEQUENCE</scope>
    <source>
        <strain evidence="2">Chi5</strain>
    </source>
</reference>
<dbReference type="RefSeq" id="WP_302884019.1">
    <property type="nucleotide sequence ID" value="NZ_JAUMIT010000003.1"/>
</dbReference>
<feature type="chain" id="PRO_5046705922" evidence="1">
    <location>
        <begin position="22"/>
        <end position="186"/>
    </location>
</feature>